<reference evidence="1" key="1">
    <citation type="submission" date="2021-09" db="EMBL/GenBank/DDBJ databases">
        <title>The genome of Mauremys mutica provides insights into the evolution of semi-aquatic lifestyle.</title>
        <authorList>
            <person name="Gong S."/>
            <person name="Gao Y."/>
        </authorList>
    </citation>
    <scope>NUCLEOTIDE SEQUENCE</scope>
    <source>
        <strain evidence="1">MM-2020</strain>
        <tissue evidence="1">Muscle</tissue>
    </source>
</reference>
<dbReference type="EMBL" id="JAHDVG010000470">
    <property type="protein sequence ID" value="KAH1180373.1"/>
    <property type="molecule type" value="Genomic_DNA"/>
</dbReference>
<name>A0A9D4B3R8_9SAUR</name>
<sequence length="173" mass="20148">MYIPLQKQFKMPTSLWPPQHLQLEWTEIQTNWTVMGCSSKGRLEICTKWGRRIWFMVNFSSRDSLAVPCACQGHLEVRIWLIWAFEMNPTTQIRDSRIKDQTERATRQIPEVKPATYVLGPPLPRQQGVPDKVALRDCDLKCYSALLLPIHVLVQLLPRQMANMQHLQRLVGL</sequence>
<protein>
    <submittedName>
        <fullName evidence="1">Uncharacterized protein</fullName>
    </submittedName>
</protein>
<accession>A0A9D4B3R8</accession>
<keyword evidence="2" id="KW-1185">Reference proteome</keyword>
<dbReference type="Proteomes" id="UP000827986">
    <property type="component" value="Unassembled WGS sequence"/>
</dbReference>
<evidence type="ECO:0000313" key="1">
    <source>
        <dbReference type="EMBL" id="KAH1180373.1"/>
    </source>
</evidence>
<evidence type="ECO:0000313" key="2">
    <source>
        <dbReference type="Proteomes" id="UP000827986"/>
    </source>
</evidence>
<organism evidence="1 2">
    <name type="scientific">Mauremys mutica</name>
    <name type="common">yellowpond turtle</name>
    <dbReference type="NCBI Taxonomy" id="74926"/>
    <lineage>
        <taxon>Eukaryota</taxon>
        <taxon>Metazoa</taxon>
        <taxon>Chordata</taxon>
        <taxon>Craniata</taxon>
        <taxon>Vertebrata</taxon>
        <taxon>Euteleostomi</taxon>
        <taxon>Archelosauria</taxon>
        <taxon>Testudinata</taxon>
        <taxon>Testudines</taxon>
        <taxon>Cryptodira</taxon>
        <taxon>Durocryptodira</taxon>
        <taxon>Testudinoidea</taxon>
        <taxon>Geoemydidae</taxon>
        <taxon>Geoemydinae</taxon>
        <taxon>Mauremys</taxon>
    </lineage>
</organism>
<proteinExistence type="predicted"/>
<comment type="caution">
    <text evidence="1">The sequence shown here is derived from an EMBL/GenBank/DDBJ whole genome shotgun (WGS) entry which is preliminary data.</text>
</comment>
<gene>
    <name evidence="1" type="ORF">KIL84_009209</name>
</gene>
<dbReference type="AlphaFoldDB" id="A0A9D4B3R8"/>